<evidence type="ECO:0000256" key="4">
    <source>
        <dbReference type="HAMAP-Rule" id="MF_01914"/>
    </source>
</evidence>
<dbReference type="Gene3D" id="2.60.450.10">
    <property type="entry name" value="Lipopolysaccharide (LPS) transport protein A like domain"/>
    <property type="match status" value="1"/>
</dbReference>
<dbReference type="GO" id="GO:0043165">
    <property type="term" value="P:Gram-negative-bacterium-type cell outer membrane assembly"/>
    <property type="evidence" value="ECO:0007669"/>
    <property type="project" value="UniProtKB-UniRule"/>
</dbReference>
<protein>
    <recommendedName>
        <fullName evidence="4">Lipopolysaccharide export system protein LptA</fullName>
    </recommendedName>
</protein>
<dbReference type="NCBIfam" id="TIGR03002">
    <property type="entry name" value="outer_YhbN_LptA"/>
    <property type="match status" value="1"/>
</dbReference>
<keyword evidence="3 4" id="KW-0574">Periplasm</keyword>
<dbReference type="PANTHER" id="PTHR36504:SF1">
    <property type="entry name" value="LIPOPOLYSACCHARIDE EXPORT SYSTEM PROTEIN LPTA"/>
    <property type="match status" value="1"/>
</dbReference>
<feature type="domain" description="Organic solvent tolerance-like N-terminal" evidence="5">
    <location>
        <begin position="29"/>
        <end position="139"/>
    </location>
</feature>
<keyword evidence="1 4" id="KW-0813">Transport</keyword>
<dbReference type="STRING" id="1434072.SAMN05216210_0534"/>
<gene>
    <name evidence="4" type="primary">lptA</name>
    <name evidence="6" type="ORF">SAMN05216210_0534</name>
</gene>
<dbReference type="RefSeq" id="WP_092383877.1">
    <property type="nucleotide sequence ID" value="NZ_LT629787.1"/>
</dbReference>
<dbReference type="GO" id="GO:0009279">
    <property type="term" value="C:cell outer membrane"/>
    <property type="evidence" value="ECO:0007669"/>
    <property type="project" value="TreeGrafter"/>
</dbReference>
<proteinExistence type="inferred from homology"/>
<dbReference type="InterPro" id="IPR052037">
    <property type="entry name" value="LPS_export_LptA"/>
</dbReference>
<dbReference type="GO" id="GO:0015920">
    <property type="term" value="P:lipopolysaccharide transport"/>
    <property type="evidence" value="ECO:0007669"/>
    <property type="project" value="UniProtKB-UniRule"/>
</dbReference>
<organism evidence="6 7">
    <name type="scientific">Halopseudomonas salegens</name>
    <dbReference type="NCBI Taxonomy" id="1434072"/>
    <lineage>
        <taxon>Bacteria</taxon>
        <taxon>Pseudomonadati</taxon>
        <taxon>Pseudomonadota</taxon>
        <taxon>Gammaproteobacteria</taxon>
        <taxon>Pseudomonadales</taxon>
        <taxon>Pseudomonadaceae</taxon>
        <taxon>Halopseudomonas</taxon>
    </lineage>
</organism>
<comment type="function">
    <text evidence="4">Involved in the assembly of lipopolysaccharide (LPS). Required for the translocation of LPS from the inner membrane to the outer membrane. May form a bridge between the inner membrane and the outer membrane, via interactions with LptC and LptD, thereby facilitating LPS transfer across the periplasm.</text>
</comment>
<sequence precursor="true">MRSINTLLLATCLLASPIVLAVDSQQPINIQADSATLDDARNSAVYRGDVIVTQGSMRLTGSQVTLSMDSNGEVSKLVSTGSPATWRQDPPDGRGEINARAQTIEYHADAQRVVLIERSHLDQAGDTFSGDLITYDINRRVVDAGQRDGANGSDQRIEITIQPRNRDGEN</sequence>
<name>A0A1H2EB25_9GAMM</name>
<comment type="subunit">
    <text evidence="4">Component of the lipopolysaccharide transport and assembly complex.</text>
</comment>
<dbReference type="GO" id="GO:0017089">
    <property type="term" value="F:glycolipid transfer activity"/>
    <property type="evidence" value="ECO:0007669"/>
    <property type="project" value="TreeGrafter"/>
</dbReference>
<dbReference type="HAMAP" id="MF_01914">
    <property type="entry name" value="LPS_assembly_LptA"/>
    <property type="match status" value="1"/>
</dbReference>
<dbReference type="AlphaFoldDB" id="A0A1H2EB25"/>
<dbReference type="Proteomes" id="UP000243924">
    <property type="component" value="Chromosome I"/>
</dbReference>
<accession>A0A1H2EB25</accession>
<evidence type="ECO:0000256" key="3">
    <source>
        <dbReference type="ARBA" id="ARBA00022764"/>
    </source>
</evidence>
<dbReference type="EMBL" id="LT629787">
    <property type="protein sequence ID" value="SDT92285.1"/>
    <property type="molecule type" value="Genomic_DNA"/>
</dbReference>
<dbReference type="Pfam" id="PF03968">
    <property type="entry name" value="LptD_N"/>
    <property type="match status" value="1"/>
</dbReference>
<keyword evidence="7" id="KW-1185">Reference proteome</keyword>
<comment type="subcellular location">
    <subcellularLocation>
        <location evidence="4">Periplasm</location>
    </subcellularLocation>
</comment>
<dbReference type="GO" id="GO:0030288">
    <property type="term" value="C:outer membrane-bounded periplasmic space"/>
    <property type="evidence" value="ECO:0007669"/>
    <property type="project" value="TreeGrafter"/>
</dbReference>
<feature type="chain" id="PRO_5009356303" description="Lipopolysaccharide export system protein LptA" evidence="4">
    <location>
        <begin position="22"/>
        <end position="170"/>
    </location>
</feature>
<dbReference type="GO" id="GO:0001530">
    <property type="term" value="F:lipopolysaccharide binding"/>
    <property type="evidence" value="ECO:0007669"/>
    <property type="project" value="InterPro"/>
</dbReference>
<comment type="similarity">
    <text evidence="4">Belongs to the LptA family.</text>
</comment>
<evidence type="ECO:0000256" key="2">
    <source>
        <dbReference type="ARBA" id="ARBA00022729"/>
    </source>
</evidence>
<evidence type="ECO:0000313" key="6">
    <source>
        <dbReference type="EMBL" id="SDT92285.1"/>
    </source>
</evidence>
<evidence type="ECO:0000256" key="1">
    <source>
        <dbReference type="ARBA" id="ARBA00022448"/>
    </source>
</evidence>
<dbReference type="InterPro" id="IPR005653">
    <property type="entry name" value="OstA-like_N"/>
</dbReference>
<reference evidence="7" key="1">
    <citation type="submission" date="2016-10" db="EMBL/GenBank/DDBJ databases">
        <authorList>
            <person name="Varghese N."/>
            <person name="Submissions S."/>
        </authorList>
    </citation>
    <scope>NUCLEOTIDE SEQUENCE [LARGE SCALE GENOMIC DNA]</scope>
    <source>
        <strain evidence="7">CECT 8338</strain>
    </source>
</reference>
<keyword evidence="2 4" id="KW-0732">Signal</keyword>
<evidence type="ECO:0000313" key="7">
    <source>
        <dbReference type="Proteomes" id="UP000243924"/>
    </source>
</evidence>
<feature type="signal peptide" evidence="4">
    <location>
        <begin position="1"/>
        <end position="21"/>
    </location>
</feature>
<dbReference type="PANTHER" id="PTHR36504">
    <property type="entry name" value="LIPOPOLYSACCHARIDE EXPORT SYSTEM PROTEIN LPTA"/>
    <property type="match status" value="1"/>
</dbReference>
<dbReference type="InterPro" id="IPR014340">
    <property type="entry name" value="LptA"/>
</dbReference>
<dbReference type="OrthoDB" id="9795964at2"/>
<evidence type="ECO:0000259" key="5">
    <source>
        <dbReference type="Pfam" id="PF03968"/>
    </source>
</evidence>